<evidence type="ECO:0000256" key="4">
    <source>
        <dbReference type="ARBA" id="ARBA00022777"/>
    </source>
</evidence>
<protein>
    <recommendedName>
        <fullName evidence="8">Cytidylate kinase</fullName>
        <shortName evidence="8">CK</shortName>
        <ecNumber evidence="8">2.7.4.25</ecNumber>
    </recommendedName>
    <alternativeName>
        <fullName evidence="8">Cytidine monophosphate kinase</fullName>
        <shortName evidence="8">CMP kinase</shortName>
    </alternativeName>
</protein>
<evidence type="ECO:0000256" key="5">
    <source>
        <dbReference type="ARBA" id="ARBA00022840"/>
    </source>
</evidence>
<evidence type="ECO:0000313" key="11">
    <source>
        <dbReference type="Proteomes" id="UP000274483"/>
    </source>
</evidence>
<dbReference type="PANTHER" id="PTHR21299">
    <property type="entry name" value="CYTIDYLATE KINASE/PANTOATE-BETA-ALANINE LIGASE"/>
    <property type="match status" value="1"/>
</dbReference>
<evidence type="ECO:0000256" key="6">
    <source>
        <dbReference type="ARBA" id="ARBA00047615"/>
    </source>
</evidence>
<dbReference type="GO" id="GO:0016301">
    <property type="term" value="F:kinase activity"/>
    <property type="evidence" value="ECO:0007669"/>
    <property type="project" value="UniProtKB-KW"/>
</dbReference>
<proteinExistence type="inferred from homology"/>
<evidence type="ECO:0000256" key="2">
    <source>
        <dbReference type="ARBA" id="ARBA00022679"/>
    </source>
</evidence>
<dbReference type="InterPro" id="IPR011994">
    <property type="entry name" value="Cytidylate_kinase_dom"/>
</dbReference>
<evidence type="ECO:0000256" key="1">
    <source>
        <dbReference type="ARBA" id="ARBA00009427"/>
    </source>
</evidence>
<dbReference type="InterPro" id="IPR003136">
    <property type="entry name" value="Cytidylate_kin"/>
</dbReference>
<keyword evidence="3 8" id="KW-0547">Nucleotide-binding</keyword>
<dbReference type="HAMAP" id="MF_00238">
    <property type="entry name" value="Cytidyl_kinase_type1"/>
    <property type="match status" value="1"/>
</dbReference>
<dbReference type="PANTHER" id="PTHR21299:SF2">
    <property type="entry name" value="CYTIDYLATE KINASE"/>
    <property type="match status" value="1"/>
</dbReference>
<dbReference type="EMBL" id="CP034158">
    <property type="protein sequence ID" value="AZI68075.1"/>
    <property type="molecule type" value="Genomic_DNA"/>
</dbReference>
<feature type="binding site" evidence="8">
    <location>
        <begin position="10"/>
        <end position="18"/>
    </location>
    <ligand>
        <name>ATP</name>
        <dbReference type="ChEBI" id="CHEBI:30616"/>
    </ligand>
</feature>
<dbReference type="RefSeq" id="WP_124758396.1">
    <property type="nucleotide sequence ID" value="NZ_CBCRWA010000001.1"/>
</dbReference>
<gene>
    <name evidence="8" type="primary">cmk</name>
    <name evidence="10" type="ORF">EIB71_10525</name>
</gene>
<evidence type="ECO:0000256" key="3">
    <source>
        <dbReference type="ARBA" id="ARBA00022741"/>
    </source>
</evidence>
<keyword evidence="5 8" id="KW-0067">ATP-binding</keyword>
<dbReference type="Gene3D" id="3.40.50.300">
    <property type="entry name" value="P-loop containing nucleotide triphosphate hydrolases"/>
    <property type="match status" value="1"/>
</dbReference>
<dbReference type="NCBIfam" id="TIGR00017">
    <property type="entry name" value="cmk"/>
    <property type="match status" value="1"/>
</dbReference>
<feature type="domain" description="Cytidylate kinase" evidence="9">
    <location>
        <begin position="6"/>
        <end position="221"/>
    </location>
</feature>
<comment type="subcellular location">
    <subcellularLocation>
        <location evidence="8">Cytoplasm</location>
    </subcellularLocation>
</comment>
<dbReference type="InterPro" id="IPR027417">
    <property type="entry name" value="P-loop_NTPase"/>
</dbReference>
<evidence type="ECO:0000256" key="7">
    <source>
        <dbReference type="ARBA" id="ARBA00048478"/>
    </source>
</evidence>
<name>A0ABM7CAP2_9FLAO</name>
<keyword evidence="4 8" id="KW-0418">Kinase</keyword>
<reference evidence="10 11" key="1">
    <citation type="submission" date="2018-11" db="EMBL/GenBank/DDBJ databases">
        <title>Proposal to divide the Flavobacteriaceae and reorganize its genera based on Amino Acid Identity values calculated from whole genome sequences.</title>
        <authorList>
            <person name="Nicholson A.C."/>
            <person name="Gulvik C.A."/>
            <person name="Whitney A.M."/>
            <person name="Humrighouse B.W."/>
            <person name="Bell M."/>
            <person name="Holmes B."/>
            <person name="Steigerwalt A.G."/>
            <person name="Villarma A."/>
            <person name="Sheth M."/>
            <person name="Batra D."/>
            <person name="Pryor J."/>
            <person name="Bernardet J.-F."/>
            <person name="Hugo C."/>
            <person name="Kampfer P."/>
            <person name="Newman J.D."/>
            <person name="McQuiston J.R."/>
        </authorList>
    </citation>
    <scope>NUCLEOTIDE SEQUENCE [LARGE SCALE GENOMIC DNA]</scope>
    <source>
        <strain evidence="10 11">H3001</strain>
    </source>
</reference>
<dbReference type="Proteomes" id="UP000274483">
    <property type="component" value="Chromosome"/>
</dbReference>
<keyword evidence="2 8" id="KW-0808">Transferase</keyword>
<dbReference type="SUPFAM" id="SSF52540">
    <property type="entry name" value="P-loop containing nucleoside triphosphate hydrolases"/>
    <property type="match status" value="1"/>
</dbReference>
<comment type="similarity">
    <text evidence="1 8">Belongs to the cytidylate kinase family. Type 1 subfamily.</text>
</comment>
<organism evidence="10 11">
    <name type="scientific">Kaistella daneshvariae</name>
    <dbReference type="NCBI Taxonomy" id="2487074"/>
    <lineage>
        <taxon>Bacteria</taxon>
        <taxon>Pseudomonadati</taxon>
        <taxon>Bacteroidota</taxon>
        <taxon>Flavobacteriia</taxon>
        <taxon>Flavobacteriales</taxon>
        <taxon>Weeksellaceae</taxon>
        <taxon>Chryseobacterium group</taxon>
        <taxon>Kaistella</taxon>
    </lineage>
</organism>
<dbReference type="Pfam" id="PF02224">
    <property type="entry name" value="Cytidylate_kin"/>
    <property type="match status" value="1"/>
</dbReference>
<evidence type="ECO:0000256" key="8">
    <source>
        <dbReference type="HAMAP-Rule" id="MF_00238"/>
    </source>
</evidence>
<dbReference type="EC" id="2.7.4.25" evidence="8"/>
<evidence type="ECO:0000313" key="10">
    <source>
        <dbReference type="EMBL" id="AZI68075.1"/>
    </source>
</evidence>
<sequence length="222" mass="25183">MRKPVIAIDGYSSTGKSSISKIIAHQLGIVHLDTGALYRGITYFAIKNCISEDGSINLENLFQRFDEITLEFRQVEDELIVLLNGTDISKEIRANEVSQQVSLIARQKEVRDFLLEKQRKIAADGGIIMDGRDIGTIILPNADYKFFLTASIDERTKRRFLELQKLGIETDEDTVRKNLVERDRIDSEREVAPLKQAYDAIVIDNTTLTKKETIDLILSHIS</sequence>
<comment type="catalytic activity">
    <reaction evidence="7 8">
        <text>CMP + ATP = CDP + ADP</text>
        <dbReference type="Rhea" id="RHEA:11600"/>
        <dbReference type="ChEBI" id="CHEBI:30616"/>
        <dbReference type="ChEBI" id="CHEBI:58069"/>
        <dbReference type="ChEBI" id="CHEBI:60377"/>
        <dbReference type="ChEBI" id="CHEBI:456216"/>
        <dbReference type="EC" id="2.7.4.25"/>
    </reaction>
</comment>
<evidence type="ECO:0000259" key="9">
    <source>
        <dbReference type="Pfam" id="PF02224"/>
    </source>
</evidence>
<dbReference type="CDD" id="cd02020">
    <property type="entry name" value="CMPK"/>
    <property type="match status" value="1"/>
</dbReference>
<keyword evidence="8" id="KW-0963">Cytoplasm</keyword>
<comment type="catalytic activity">
    <reaction evidence="6 8">
        <text>dCMP + ATP = dCDP + ADP</text>
        <dbReference type="Rhea" id="RHEA:25094"/>
        <dbReference type="ChEBI" id="CHEBI:30616"/>
        <dbReference type="ChEBI" id="CHEBI:57566"/>
        <dbReference type="ChEBI" id="CHEBI:58593"/>
        <dbReference type="ChEBI" id="CHEBI:456216"/>
        <dbReference type="EC" id="2.7.4.25"/>
    </reaction>
</comment>
<keyword evidence="11" id="KW-1185">Reference proteome</keyword>
<accession>A0ABM7CAP2</accession>